<dbReference type="Proteomes" id="UP001144110">
    <property type="component" value="Unassembled WGS sequence"/>
</dbReference>
<feature type="domain" description="Rhodanese" evidence="1">
    <location>
        <begin position="36"/>
        <end position="131"/>
    </location>
</feature>
<dbReference type="SMART" id="SM00450">
    <property type="entry name" value="RHOD"/>
    <property type="match status" value="1"/>
</dbReference>
<evidence type="ECO:0000313" key="2">
    <source>
        <dbReference type="EMBL" id="MDF2953165.1"/>
    </source>
</evidence>
<dbReference type="CDD" id="cd00158">
    <property type="entry name" value="RHOD"/>
    <property type="match status" value="1"/>
</dbReference>
<dbReference type="PROSITE" id="PS50206">
    <property type="entry name" value="RHODANESE_3"/>
    <property type="match status" value="1"/>
</dbReference>
<dbReference type="Pfam" id="PF00581">
    <property type="entry name" value="Rhodanese"/>
    <property type="match status" value="1"/>
</dbReference>
<dbReference type="PANTHER" id="PTHR43031:SF1">
    <property type="entry name" value="PYRIDINE NUCLEOTIDE-DISULPHIDE OXIDOREDUCTASE"/>
    <property type="match status" value="1"/>
</dbReference>
<evidence type="ECO:0000313" key="3">
    <source>
        <dbReference type="Proteomes" id="UP001144110"/>
    </source>
</evidence>
<sequence>MLKKEGGNGMEQVLKTLTLDFFGQGKHKISPEEFFKIENGFLLDVRSKEEAASISIKMKVHPNIESKNIPINEIPDRIDEIPKEKFVAVFCPAGVRSAIVYAYLLSKGFSNVRILEGGYSALTDALKPGKLLKIIENQE</sequence>
<comment type="caution">
    <text evidence="2">The sequence shown here is derived from an EMBL/GenBank/DDBJ whole genome shotgun (WGS) entry which is preliminary data.</text>
</comment>
<dbReference type="InterPro" id="IPR036873">
    <property type="entry name" value="Rhodanese-like_dom_sf"/>
</dbReference>
<gene>
    <name evidence="2" type="ORF">OD816_000410</name>
</gene>
<dbReference type="SUPFAM" id="SSF52821">
    <property type="entry name" value="Rhodanese/Cell cycle control phosphatase"/>
    <property type="match status" value="1"/>
</dbReference>
<name>A0AAE3P3W4_9BACT</name>
<accession>A0AAE3P3W4</accession>
<dbReference type="EMBL" id="JAPHEG010000002">
    <property type="protein sequence ID" value="MDF2953165.1"/>
    <property type="molecule type" value="Genomic_DNA"/>
</dbReference>
<organism evidence="2 3">
    <name type="scientific">Candidatus Thermodesulfobacterium syntrophicum</name>
    <dbReference type="NCBI Taxonomy" id="3060442"/>
    <lineage>
        <taxon>Bacteria</taxon>
        <taxon>Pseudomonadati</taxon>
        <taxon>Thermodesulfobacteriota</taxon>
        <taxon>Thermodesulfobacteria</taxon>
        <taxon>Thermodesulfobacteriales</taxon>
        <taxon>Thermodesulfobacteriaceae</taxon>
        <taxon>Thermodesulfobacterium</taxon>
    </lineage>
</organism>
<dbReference type="InterPro" id="IPR001763">
    <property type="entry name" value="Rhodanese-like_dom"/>
</dbReference>
<proteinExistence type="predicted"/>
<evidence type="ECO:0000259" key="1">
    <source>
        <dbReference type="PROSITE" id="PS50206"/>
    </source>
</evidence>
<protein>
    <submittedName>
        <fullName evidence="2">Rhodanese-related sulfurtransferase</fullName>
    </submittedName>
</protein>
<dbReference type="Gene3D" id="3.40.250.10">
    <property type="entry name" value="Rhodanese-like domain"/>
    <property type="match status" value="1"/>
</dbReference>
<reference evidence="2" key="1">
    <citation type="submission" date="2022-11" db="EMBL/GenBank/DDBJ databases">
        <title>Candidatus Alkanophaga archaea from heated hydrothermal vent sediment oxidize petroleum alkanes.</title>
        <authorList>
            <person name="Zehnle H."/>
            <person name="Laso-Perez R."/>
            <person name="Lipp J."/>
            <person name="Teske A."/>
            <person name="Wegener G."/>
        </authorList>
    </citation>
    <scope>NUCLEOTIDE SEQUENCE</scope>
    <source>
        <strain evidence="2">MCA70</strain>
    </source>
</reference>
<dbReference type="AlphaFoldDB" id="A0AAE3P3W4"/>
<dbReference type="InterPro" id="IPR050229">
    <property type="entry name" value="GlpE_sulfurtransferase"/>
</dbReference>
<dbReference type="PANTHER" id="PTHR43031">
    <property type="entry name" value="FAD-DEPENDENT OXIDOREDUCTASE"/>
    <property type="match status" value="1"/>
</dbReference>